<feature type="domain" description="RRM" evidence="7">
    <location>
        <begin position="98"/>
        <end position="175"/>
    </location>
</feature>
<evidence type="ECO:0000256" key="3">
    <source>
        <dbReference type="ARBA" id="ARBA00023242"/>
    </source>
</evidence>
<proteinExistence type="predicted"/>
<dbReference type="PANTHER" id="PTHR13952:SF5">
    <property type="entry name" value="U1 SMALL NUCLEAR RIBONUCLEOPROTEIN 70 KDA"/>
    <property type="match status" value="1"/>
</dbReference>
<evidence type="ECO:0000256" key="6">
    <source>
        <dbReference type="SAM" id="MobiDB-lite"/>
    </source>
</evidence>
<dbReference type="FunFam" id="3.30.70.330:FF:000132">
    <property type="entry name" value="Small nuclear ribonucleoprotein U11/U12 subunit 35"/>
    <property type="match status" value="1"/>
</dbReference>
<evidence type="ECO:0000256" key="5">
    <source>
        <dbReference type="PROSITE-ProRule" id="PRU00176"/>
    </source>
</evidence>
<dbReference type="SMART" id="SM00360">
    <property type="entry name" value="RRM"/>
    <property type="match status" value="1"/>
</dbReference>
<dbReference type="Pfam" id="PF00076">
    <property type="entry name" value="RRM_1"/>
    <property type="match status" value="1"/>
</dbReference>
<feature type="compositionally biased region" description="Basic and acidic residues" evidence="6">
    <location>
        <begin position="228"/>
        <end position="268"/>
    </location>
</feature>
<evidence type="ECO:0000259" key="7">
    <source>
        <dbReference type="PROSITE" id="PS50102"/>
    </source>
</evidence>
<dbReference type="InterPro" id="IPR000504">
    <property type="entry name" value="RRM_dom"/>
</dbReference>
<dbReference type="Gene3D" id="3.30.70.330">
    <property type="match status" value="1"/>
</dbReference>
<keyword evidence="4" id="KW-0687">Ribonucleoprotein</keyword>
<comment type="subcellular location">
    <subcellularLocation>
        <location evidence="1">Nucleus</location>
    </subcellularLocation>
</comment>
<keyword evidence="2 5" id="KW-0694">RNA-binding</keyword>
<dbReference type="SUPFAM" id="SSF54928">
    <property type="entry name" value="RNA-binding domain, RBD"/>
    <property type="match status" value="1"/>
</dbReference>
<dbReference type="InterPro" id="IPR035979">
    <property type="entry name" value="RBD_domain_sf"/>
</dbReference>
<dbReference type="Proteomes" id="UP000028828">
    <property type="component" value="Unassembled WGS sequence"/>
</dbReference>
<evidence type="ECO:0000313" key="9">
    <source>
        <dbReference type="Proteomes" id="UP000028828"/>
    </source>
</evidence>
<evidence type="ECO:0000313" key="8">
    <source>
        <dbReference type="EMBL" id="KFG33620.1"/>
    </source>
</evidence>
<dbReference type="InterPro" id="IPR022023">
    <property type="entry name" value="U1snRNP70_N"/>
</dbReference>
<gene>
    <name evidence="8" type="ORF">TGP89_205180</name>
</gene>
<dbReference type="EMBL" id="AEYI02001746">
    <property type="protein sequence ID" value="KFG33620.1"/>
    <property type="molecule type" value="Genomic_DNA"/>
</dbReference>
<dbReference type="GO" id="GO:0030619">
    <property type="term" value="F:U1 snRNA binding"/>
    <property type="evidence" value="ECO:0007669"/>
    <property type="project" value="InterPro"/>
</dbReference>
<sequence length="274" mass="32011">MAAIGMPPHILALFQARPPLDPFPAFKKKHTRGYVGLADYVNKFESGPPPPTVPYETPKQRLLRQKRARLLSHLSKQKELIKQYNPKEDKKLTGDPFRTLFVGGISYDTTEKKLKREFEQYGSIKRVRLIYDRNGKPRGYGFIEFENDRDMKEAYKNADGKKIDGRRVLVDVERARTVPGWLPRRLGGGRGKPRGSNTKPKKPPMTAGHLQLSLLPPLPTPPDPATLMEKKRRDEERRRERERERERGRSRSRERKDRKRSPGRDRSRSRERRR</sequence>
<dbReference type="GO" id="GO:0000398">
    <property type="term" value="P:mRNA splicing, via spliceosome"/>
    <property type="evidence" value="ECO:0007669"/>
    <property type="project" value="TreeGrafter"/>
</dbReference>
<dbReference type="InterPro" id="IPR012677">
    <property type="entry name" value="Nucleotide-bd_a/b_plait_sf"/>
</dbReference>
<feature type="region of interest" description="Disordered" evidence="6">
    <location>
        <begin position="180"/>
        <end position="274"/>
    </location>
</feature>
<dbReference type="OrthoDB" id="272703at2759"/>
<comment type="caution">
    <text evidence="8">The sequence shown here is derived from an EMBL/GenBank/DDBJ whole genome shotgun (WGS) entry which is preliminary data.</text>
</comment>
<dbReference type="AlphaFoldDB" id="A0A086JNA2"/>
<dbReference type="VEuPathDB" id="ToxoDB:TGP89_205180"/>
<dbReference type="Pfam" id="PF12220">
    <property type="entry name" value="U1snRNP70_N"/>
    <property type="match status" value="1"/>
</dbReference>
<dbReference type="PROSITE" id="PS50102">
    <property type="entry name" value="RRM"/>
    <property type="match status" value="1"/>
</dbReference>
<organism evidence="8 9">
    <name type="scientific">Toxoplasma gondii p89</name>
    <dbReference type="NCBI Taxonomy" id="943119"/>
    <lineage>
        <taxon>Eukaryota</taxon>
        <taxon>Sar</taxon>
        <taxon>Alveolata</taxon>
        <taxon>Apicomplexa</taxon>
        <taxon>Conoidasida</taxon>
        <taxon>Coccidia</taxon>
        <taxon>Eucoccidiorida</taxon>
        <taxon>Eimeriorina</taxon>
        <taxon>Sarcocystidae</taxon>
        <taxon>Toxoplasma</taxon>
    </lineage>
</organism>
<dbReference type="GO" id="GO:0071004">
    <property type="term" value="C:U2-type prespliceosome"/>
    <property type="evidence" value="ECO:0007669"/>
    <property type="project" value="TreeGrafter"/>
</dbReference>
<dbReference type="InterPro" id="IPR051183">
    <property type="entry name" value="U1_U11-U12_snRNP_70-35kDa"/>
</dbReference>
<evidence type="ECO:0000256" key="4">
    <source>
        <dbReference type="ARBA" id="ARBA00023274"/>
    </source>
</evidence>
<dbReference type="PANTHER" id="PTHR13952">
    <property type="entry name" value="U1 SMALL NUCLEAR RIBONUCLEOPROTEIN 70 KD"/>
    <property type="match status" value="1"/>
</dbReference>
<reference evidence="8 9" key="1">
    <citation type="submission" date="2014-03" db="EMBL/GenBank/DDBJ databases">
        <authorList>
            <person name="Sibley D."/>
            <person name="Venepally P."/>
            <person name="Karamycheva S."/>
            <person name="Hadjithomas M."/>
            <person name="Khan A."/>
            <person name="Brunk B."/>
            <person name="Roos D."/>
            <person name="Caler E."/>
            <person name="Lorenzi H."/>
        </authorList>
    </citation>
    <scope>NUCLEOTIDE SEQUENCE [LARGE SCALE GENOMIC DNA]</scope>
    <source>
        <strain evidence="9">p89</strain>
    </source>
</reference>
<dbReference type="GO" id="GO:0071011">
    <property type="term" value="C:precatalytic spliceosome"/>
    <property type="evidence" value="ECO:0007669"/>
    <property type="project" value="TreeGrafter"/>
</dbReference>
<evidence type="ECO:0000256" key="1">
    <source>
        <dbReference type="ARBA" id="ARBA00004123"/>
    </source>
</evidence>
<dbReference type="CDD" id="cd12236">
    <property type="entry name" value="RRM_snRNP70"/>
    <property type="match status" value="1"/>
</dbReference>
<dbReference type="InterPro" id="IPR034143">
    <property type="entry name" value="snRNP70_RRM"/>
</dbReference>
<name>A0A086JNA2_TOXGO</name>
<protein>
    <submittedName>
        <fullName evidence="8">RNA recognition motif-containing protein</fullName>
    </submittedName>
</protein>
<accession>A0A086JNA2</accession>
<keyword evidence="3" id="KW-0539">Nucleus</keyword>
<evidence type="ECO:0000256" key="2">
    <source>
        <dbReference type="ARBA" id="ARBA00022884"/>
    </source>
</evidence>
<dbReference type="GO" id="GO:0003729">
    <property type="term" value="F:mRNA binding"/>
    <property type="evidence" value="ECO:0007669"/>
    <property type="project" value="TreeGrafter"/>
</dbReference>
<dbReference type="GO" id="GO:0005685">
    <property type="term" value="C:U1 snRNP"/>
    <property type="evidence" value="ECO:0007669"/>
    <property type="project" value="TreeGrafter"/>
</dbReference>